<keyword evidence="2" id="KW-0472">Membrane</keyword>
<keyword evidence="2" id="KW-0812">Transmembrane</keyword>
<evidence type="ECO:0000256" key="1">
    <source>
        <dbReference type="SAM" id="MobiDB-lite"/>
    </source>
</evidence>
<name>A0A087T428_STEMI</name>
<keyword evidence="4" id="KW-1185">Reference proteome</keyword>
<feature type="transmembrane region" description="Helical" evidence="2">
    <location>
        <begin position="24"/>
        <end position="47"/>
    </location>
</feature>
<dbReference type="EMBL" id="KK113308">
    <property type="protein sequence ID" value="KFM59867.1"/>
    <property type="molecule type" value="Genomic_DNA"/>
</dbReference>
<feature type="non-terminal residue" evidence="3">
    <location>
        <position position="122"/>
    </location>
</feature>
<feature type="region of interest" description="Disordered" evidence="1">
    <location>
        <begin position="63"/>
        <end position="88"/>
    </location>
</feature>
<dbReference type="OrthoDB" id="6422537at2759"/>
<feature type="compositionally biased region" description="Basic and acidic residues" evidence="1">
    <location>
        <begin position="63"/>
        <end position="76"/>
    </location>
</feature>
<evidence type="ECO:0000313" key="3">
    <source>
        <dbReference type="EMBL" id="KFM59867.1"/>
    </source>
</evidence>
<evidence type="ECO:0000313" key="4">
    <source>
        <dbReference type="Proteomes" id="UP000054359"/>
    </source>
</evidence>
<dbReference type="AlphaFoldDB" id="A0A087T428"/>
<reference evidence="3 4" key="1">
    <citation type="submission" date="2013-11" db="EMBL/GenBank/DDBJ databases">
        <title>Genome sequencing of Stegodyphus mimosarum.</title>
        <authorList>
            <person name="Bechsgaard J."/>
        </authorList>
    </citation>
    <scope>NUCLEOTIDE SEQUENCE [LARGE SCALE GENOMIC DNA]</scope>
</reference>
<accession>A0A087T428</accession>
<keyword evidence="2" id="KW-1133">Transmembrane helix</keyword>
<protein>
    <submittedName>
        <fullName evidence="3">Uncharacterized protein</fullName>
    </submittedName>
</protein>
<sequence>MIHPLLQHTLYATLRESIQARNHLAIFVYLGFVTGSYILAAVLCLLLEAPSINLGKIIFETKTKQDSSGKKKETPNHVEASWKSGPLPQIVSDAGKTNSDANYCNNSESLGKDTRDGFICHL</sequence>
<evidence type="ECO:0000256" key="2">
    <source>
        <dbReference type="SAM" id="Phobius"/>
    </source>
</evidence>
<dbReference type="Proteomes" id="UP000054359">
    <property type="component" value="Unassembled WGS sequence"/>
</dbReference>
<gene>
    <name evidence="3" type="ORF">X975_01471</name>
</gene>
<proteinExistence type="predicted"/>
<organism evidence="3 4">
    <name type="scientific">Stegodyphus mimosarum</name>
    <name type="common">African social velvet spider</name>
    <dbReference type="NCBI Taxonomy" id="407821"/>
    <lineage>
        <taxon>Eukaryota</taxon>
        <taxon>Metazoa</taxon>
        <taxon>Ecdysozoa</taxon>
        <taxon>Arthropoda</taxon>
        <taxon>Chelicerata</taxon>
        <taxon>Arachnida</taxon>
        <taxon>Araneae</taxon>
        <taxon>Araneomorphae</taxon>
        <taxon>Entelegynae</taxon>
        <taxon>Eresoidea</taxon>
        <taxon>Eresidae</taxon>
        <taxon>Stegodyphus</taxon>
    </lineage>
</organism>